<comment type="caution">
    <text evidence="1">The sequence shown here is derived from an EMBL/GenBank/DDBJ whole genome shotgun (WGS) entry which is preliminary data.</text>
</comment>
<organism evidence="1">
    <name type="scientific">Salmonella enterica subsp. enterica serovar Kottbus</name>
    <dbReference type="NCBI Taxonomy" id="224727"/>
    <lineage>
        <taxon>Bacteria</taxon>
        <taxon>Pseudomonadati</taxon>
        <taxon>Pseudomonadota</taxon>
        <taxon>Gammaproteobacteria</taxon>
        <taxon>Enterobacterales</taxon>
        <taxon>Enterobacteriaceae</taxon>
        <taxon>Salmonella</taxon>
    </lineage>
</organism>
<accession>A0A5J0S4T5</accession>
<protein>
    <submittedName>
        <fullName evidence="1">Uncharacterized protein</fullName>
    </submittedName>
</protein>
<dbReference type="EMBL" id="AAGQTM010000021">
    <property type="protein sequence ID" value="EBQ9796182.1"/>
    <property type="molecule type" value="Genomic_DNA"/>
</dbReference>
<name>A0A5J0S4T5_SALET</name>
<dbReference type="AlphaFoldDB" id="A0A5J0S4T5"/>
<gene>
    <name evidence="1" type="ORF">DM035_18715</name>
</gene>
<reference evidence="1" key="1">
    <citation type="submission" date="2018-06" db="EMBL/GenBank/DDBJ databases">
        <authorList>
            <person name="Ashton P.M."/>
            <person name="Dallman T."/>
            <person name="Nair S."/>
            <person name="De Pinna E."/>
            <person name="Peters T."/>
            <person name="Grant K."/>
        </authorList>
    </citation>
    <scope>NUCLEOTIDE SEQUENCE</scope>
    <source>
        <strain evidence="1">430336</strain>
    </source>
</reference>
<proteinExistence type="predicted"/>
<evidence type="ECO:0000313" key="1">
    <source>
        <dbReference type="EMBL" id="EBQ9796182.1"/>
    </source>
</evidence>
<sequence>MDRIHKTRQRTRQCKACGAFSACAQKCAFLQKNALFWRTKHAKPDVARPPTVFITKNQPFSG</sequence>